<sequence>YLEAQEEKEDFQDVKSCINRLGHSAAIEKLKQTTSVQ</sequence>
<protein>
    <submittedName>
        <fullName evidence="1">Uncharacterized protein</fullName>
    </submittedName>
</protein>
<evidence type="ECO:0000313" key="1">
    <source>
        <dbReference type="EMBL" id="ACY66614.1"/>
    </source>
</evidence>
<name>D2DT54_SCYPA</name>
<organism evidence="1">
    <name type="scientific">Scylla paramamosain</name>
    <name type="common">Mud crab</name>
    <dbReference type="NCBI Taxonomy" id="85552"/>
    <lineage>
        <taxon>Eukaryota</taxon>
        <taxon>Metazoa</taxon>
        <taxon>Ecdysozoa</taxon>
        <taxon>Arthropoda</taxon>
        <taxon>Crustacea</taxon>
        <taxon>Multicrustacea</taxon>
        <taxon>Malacostraca</taxon>
        <taxon>Eumalacostraca</taxon>
        <taxon>Eucarida</taxon>
        <taxon>Decapoda</taxon>
        <taxon>Pleocyemata</taxon>
        <taxon>Brachyura</taxon>
        <taxon>Eubrachyura</taxon>
        <taxon>Portunoidea</taxon>
        <taxon>Portunidae</taxon>
        <taxon>Portuninae</taxon>
        <taxon>Scylla</taxon>
    </lineage>
</organism>
<dbReference type="AlphaFoldDB" id="D2DT54"/>
<accession>D2DT54</accession>
<feature type="non-terminal residue" evidence="1">
    <location>
        <position position="1"/>
    </location>
</feature>
<dbReference type="EMBL" id="FJ774894">
    <property type="protein sequence ID" value="ACY66614.1"/>
    <property type="molecule type" value="mRNA"/>
</dbReference>
<reference evidence="1" key="1">
    <citation type="submission" date="2009-02" db="EMBL/GenBank/DDBJ databases">
        <title>Construction of SSH cDNA library from hemocytes of Scylla paramamosain LPS-challenged.</title>
        <authorList>
            <person name="Wang K.J."/>
            <person name="Chen F.Y."/>
            <person name="Bo J."/>
            <person name="Ren H.L."/>
        </authorList>
    </citation>
    <scope>NUCLEOTIDE SEQUENCE</scope>
</reference>
<proteinExistence type="evidence at transcript level"/>